<organism evidence="1 2">
    <name type="scientific">Undibacterium macrobrachii</name>
    <dbReference type="NCBI Taxonomy" id="1119058"/>
    <lineage>
        <taxon>Bacteria</taxon>
        <taxon>Pseudomonadati</taxon>
        <taxon>Pseudomonadota</taxon>
        <taxon>Betaproteobacteria</taxon>
        <taxon>Burkholderiales</taxon>
        <taxon>Oxalobacteraceae</taxon>
        <taxon>Undibacterium</taxon>
    </lineage>
</organism>
<proteinExistence type="predicted"/>
<dbReference type="Proteomes" id="UP000620127">
    <property type="component" value="Unassembled WGS sequence"/>
</dbReference>
<protein>
    <submittedName>
        <fullName evidence="1">Uncharacterized protein</fullName>
    </submittedName>
</protein>
<evidence type="ECO:0000313" key="1">
    <source>
        <dbReference type="EMBL" id="GGX22562.1"/>
    </source>
</evidence>
<reference evidence="2" key="1">
    <citation type="journal article" date="2019" name="Int. J. Syst. Evol. Microbiol.">
        <title>The Global Catalogue of Microorganisms (GCM) 10K type strain sequencing project: providing services to taxonomists for standard genome sequencing and annotation.</title>
        <authorList>
            <consortium name="The Broad Institute Genomics Platform"/>
            <consortium name="The Broad Institute Genome Sequencing Center for Infectious Disease"/>
            <person name="Wu L."/>
            <person name="Ma J."/>
        </authorList>
    </citation>
    <scope>NUCLEOTIDE SEQUENCE [LARGE SCALE GENOMIC DNA]</scope>
    <source>
        <strain evidence="2">KCTC 23916</strain>
    </source>
</reference>
<comment type="caution">
    <text evidence="1">The sequence shown here is derived from an EMBL/GenBank/DDBJ whole genome shotgun (WGS) entry which is preliminary data.</text>
</comment>
<dbReference type="EMBL" id="BMYT01000006">
    <property type="protein sequence ID" value="GGX22562.1"/>
    <property type="molecule type" value="Genomic_DNA"/>
</dbReference>
<sequence>MMKFYDILDYVVLPLPLQGEGWDGDGFLSFTFYVSSTKPIPTLALPLKGRELIAKITLASNLELATLIELHSHVARVLKGLELS</sequence>
<name>A0ABQ2XLK6_9BURK</name>
<gene>
    <name evidence="1" type="ORF">GCM10011282_30750</name>
</gene>
<evidence type="ECO:0000313" key="2">
    <source>
        <dbReference type="Proteomes" id="UP000620127"/>
    </source>
</evidence>
<keyword evidence="2" id="KW-1185">Reference proteome</keyword>
<accession>A0ABQ2XLK6</accession>